<feature type="chain" id="PRO_5046939776" evidence="2">
    <location>
        <begin position="33"/>
        <end position="124"/>
    </location>
</feature>
<sequence>MLAISAPPRFLPRLGLRVVLVAGSLAPAAAGAQTSPGSGDDARHVNADENLTVRGHHSRFQPPPGAHYDPKFDAPGTVGALHDQNTGTDLSNFGGAYSAANPAAPLNPALRNGTEGSAARVGPR</sequence>
<reference evidence="3 4" key="1">
    <citation type="submission" date="2022-06" db="EMBL/GenBank/DDBJ databases">
        <title>Rhizosaccharibacter gen. nov. sp. nov. KSS12, endophytic bacteria isolated from sugarcane.</title>
        <authorList>
            <person name="Pitiwittayakul N."/>
        </authorList>
    </citation>
    <scope>NUCLEOTIDE SEQUENCE [LARGE SCALE GENOMIC DNA]</scope>
    <source>
        <strain evidence="3 4">KSS12</strain>
    </source>
</reference>
<keyword evidence="2" id="KW-0732">Signal</keyword>
<dbReference type="Proteomes" id="UP001524547">
    <property type="component" value="Unassembled WGS sequence"/>
</dbReference>
<feature type="compositionally biased region" description="Low complexity" evidence="1">
    <location>
        <begin position="99"/>
        <end position="110"/>
    </location>
</feature>
<evidence type="ECO:0000313" key="4">
    <source>
        <dbReference type="Proteomes" id="UP001524547"/>
    </source>
</evidence>
<evidence type="ECO:0000256" key="2">
    <source>
        <dbReference type="SAM" id="SignalP"/>
    </source>
</evidence>
<evidence type="ECO:0000256" key="1">
    <source>
        <dbReference type="SAM" id="MobiDB-lite"/>
    </source>
</evidence>
<organism evidence="3 4">
    <name type="scientific">Rhizosaccharibacter radicis</name>
    <dbReference type="NCBI Taxonomy" id="2782605"/>
    <lineage>
        <taxon>Bacteria</taxon>
        <taxon>Pseudomonadati</taxon>
        <taxon>Pseudomonadota</taxon>
        <taxon>Alphaproteobacteria</taxon>
        <taxon>Acetobacterales</taxon>
        <taxon>Acetobacteraceae</taxon>
        <taxon>Rhizosaccharibacter</taxon>
    </lineage>
</organism>
<evidence type="ECO:0000313" key="3">
    <source>
        <dbReference type="EMBL" id="MCQ8240126.1"/>
    </source>
</evidence>
<dbReference type="RefSeq" id="WP_422918876.1">
    <property type="nucleotide sequence ID" value="NZ_JAMZEJ010000003.1"/>
</dbReference>
<dbReference type="EMBL" id="JAMZEJ010000003">
    <property type="protein sequence ID" value="MCQ8240126.1"/>
    <property type="molecule type" value="Genomic_DNA"/>
</dbReference>
<proteinExistence type="predicted"/>
<protein>
    <submittedName>
        <fullName evidence="3">Uncharacterized protein</fullName>
    </submittedName>
</protein>
<comment type="caution">
    <text evidence="3">The sequence shown here is derived from an EMBL/GenBank/DDBJ whole genome shotgun (WGS) entry which is preliminary data.</text>
</comment>
<gene>
    <name evidence="3" type="ORF">NFI88_04635</name>
</gene>
<accession>A0ABT1VUW2</accession>
<feature type="region of interest" description="Disordered" evidence="1">
    <location>
        <begin position="28"/>
        <end position="124"/>
    </location>
</feature>
<feature type="signal peptide" evidence="2">
    <location>
        <begin position="1"/>
        <end position="32"/>
    </location>
</feature>
<keyword evidence="4" id="KW-1185">Reference proteome</keyword>
<feature type="compositionally biased region" description="Low complexity" evidence="1">
    <location>
        <begin position="28"/>
        <end position="39"/>
    </location>
</feature>
<name>A0ABT1VUW2_9PROT</name>